<gene>
    <name evidence="7" type="ORF">EYZ11_000890</name>
</gene>
<feature type="transmembrane region" description="Helical" evidence="6">
    <location>
        <begin position="228"/>
        <end position="247"/>
    </location>
</feature>
<dbReference type="AlphaFoldDB" id="A0A4S3JW49"/>
<keyword evidence="4 6" id="KW-1133">Transmembrane helix</keyword>
<dbReference type="Gene3D" id="1.20.1740.10">
    <property type="entry name" value="Amino acid/polyamine transporter I"/>
    <property type="match status" value="1"/>
</dbReference>
<feature type="transmembrane region" description="Helical" evidence="6">
    <location>
        <begin position="103"/>
        <end position="122"/>
    </location>
</feature>
<dbReference type="Proteomes" id="UP000308092">
    <property type="component" value="Unassembled WGS sequence"/>
</dbReference>
<dbReference type="GO" id="GO:0015101">
    <property type="term" value="F:organic cation transmembrane transporter activity"/>
    <property type="evidence" value="ECO:0007669"/>
    <property type="project" value="UniProtKB-ARBA"/>
</dbReference>
<dbReference type="GO" id="GO:0016020">
    <property type="term" value="C:membrane"/>
    <property type="evidence" value="ECO:0007669"/>
    <property type="project" value="UniProtKB-SubCell"/>
</dbReference>
<evidence type="ECO:0000256" key="1">
    <source>
        <dbReference type="ARBA" id="ARBA00004141"/>
    </source>
</evidence>
<dbReference type="STRING" id="1220188.A0A4S3JW49"/>
<evidence type="ECO:0000256" key="6">
    <source>
        <dbReference type="SAM" id="Phobius"/>
    </source>
</evidence>
<evidence type="ECO:0000256" key="4">
    <source>
        <dbReference type="ARBA" id="ARBA00022989"/>
    </source>
</evidence>
<feature type="transmembrane region" description="Helical" evidence="6">
    <location>
        <begin position="336"/>
        <end position="358"/>
    </location>
</feature>
<keyword evidence="5 6" id="KW-0472">Membrane</keyword>
<evidence type="ECO:0000256" key="3">
    <source>
        <dbReference type="ARBA" id="ARBA00022692"/>
    </source>
</evidence>
<comment type="subcellular location">
    <subcellularLocation>
        <location evidence="1">Membrane</location>
        <topology evidence="1">Multi-pass membrane protein</topology>
    </subcellularLocation>
</comment>
<evidence type="ECO:0000313" key="8">
    <source>
        <dbReference type="Proteomes" id="UP000308092"/>
    </source>
</evidence>
<evidence type="ECO:0008006" key="9">
    <source>
        <dbReference type="Google" id="ProtNLM"/>
    </source>
</evidence>
<organism evidence="7 8">
    <name type="scientific">Aspergillus tanneri</name>
    <dbReference type="NCBI Taxonomy" id="1220188"/>
    <lineage>
        <taxon>Eukaryota</taxon>
        <taxon>Fungi</taxon>
        <taxon>Dikarya</taxon>
        <taxon>Ascomycota</taxon>
        <taxon>Pezizomycotina</taxon>
        <taxon>Eurotiomycetes</taxon>
        <taxon>Eurotiomycetidae</taxon>
        <taxon>Eurotiales</taxon>
        <taxon>Aspergillaceae</taxon>
        <taxon>Aspergillus</taxon>
        <taxon>Aspergillus subgen. Circumdati</taxon>
    </lineage>
</organism>
<protein>
    <recommendedName>
        <fullName evidence="9">Choline transporter</fullName>
    </recommendedName>
</protein>
<evidence type="ECO:0000256" key="5">
    <source>
        <dbReference type="ARBA" id="ARBA00023136"/>
    </source>
</evidence>
<feature type="transmembrane region" description="Helical" evidence="6">
    <location>
        <begin position="142"/>
        <end position="163"/>
    </location>
</feature>
<reference evidence="7 8" key="1">
    <citation type="submission" date="2019-03" db="EMBL/GenBank/DDBJ databases">
        <title>The genome sequence of a newly discovered highly antifungal drug resistant Aspergillus species, Aspergillus tanneri NIH 1004.</title>
        <authorList>
            <person name="Mounaud S."/>
            <person name="Singh I."/>
            <person name="Joardar V."/>
            <person name="Pakala S."/>
            <person name="Pakala S."/>
            <person name="Venepally P."/>
            <person name="Hoover J."/>
            <person name="Nierman W."/>
            <person name="Chung J."/>
            <person name="Losada L."/>
        </authorList>
    </citation>
    <scope>NUCLEOTIDE SEQUENCE [LARGE SCALE GENOMIC DNA]</scope>
    <source>
        <strain evidence="7 8">NIH1004</strain>
    </source>
</reference>
<feature type="transmembrane region" description="Helical" evidence="6">
    <location>
        <begin position="184"/>
        <end position="208"/>
    </location>
</feature>
<keyword evidence="3 6" id="KW-0812">Transmembrane</keyword>
<feature type="transmembrane region" description="Helical" evidence="6">
    <location>
        <begin position="465"/>
        <end position="489"/>
    </location>
</feature>
<proteinExistence type="predicted"/>
<dbReference type="Pfam" id="PF13520">
    <property type="entry name" value="AA_permease_2"/>
    <property type="match status" value="1"/>
</dbReference>
<feature type="transmembrane region" description="Helical" evidence="6">
    <location>
        <begin position="501"/>
        <end position="526"/>
    </location>
</feature>
<evidence type="ECO:0000256" key="2">
    <source>
        <dbReference type="ARBA" id="ARBA00022448"/>
    </source>
</evidence>
<dbReference type="PANTHER" id="PTHR45649:SF7">
    <property type="entry name" value="CHOLINE TRANSPORT PROTEIN"/>
    <property type="match status" value="1"/>
</dbReference>
<dbReference type="InterPro" id="IPR002293">
    <property type="entry name" value="AA/rel_permease1"/>
</dbReference>
<comment type="caution">
    <text evidence="7">The sequence shown here is derived from an EMBL/GenBank/DDBJ whole genome shotgun (WGS) entry which is preliminary data.</text>
</comment>
<feature type="transmembrane region" description="Helical" evidence="6">
    <location>
        <begin position="259"/>
        <end position="277"/>
    </location>
</feature>
<name>A0A4S3JW49_9EURO</name>
<dbReference type="PANTHER" id="PTHR45649">
    <property type="entry name" value="AMINO-ACID PERMEASE BAT1"/>
    <property type="match status" value="1"/>
</dbReference>
<keyword evidence="2" id="KW-0813">Transport</keyword>
<evidence type="ECO:0000313" key="7">
    <source>
        <dbReference type="EMBL" id="THC99623.1"/>
    </source>
</evidence>
<dbReference type="EMBL" id="SOSA01000014">
    <property type="protein sequence ID" value="THC99623.1"/>
    <property type="molecule type" value="Genomic_DNA"/>
</dbReference>
<dbReference type="FunFam" id="1.20.1740.10:FF:000046">
    <property type="entry name" value="Amino-acid permease, putative"/>
    <property type="match status" value="1"/>
</dbReference>
<feature type="transmembrane region" description="Helical" evidence="6">
    <location>
        <begin position="538"/>
        <end position="557"/>
    </location>
</feature>
<accession>A0A4S3JW49</accession>
<dbReference type="VEuPathDB" id="FungiDB:EYZ11_000890"/>
<keyword evidence="8" id="KW-1185">Reference proteome</keyword>
<dbReference type="PIRSF" id="PIRSF006060">
    <property type="entry name" value="AA_transporter"/>
    <property type="match status" value="1"/>
</dbReference>
<sequence>MDSLVNIPCLTTVQPTPHFHPSPKVQSGLDYLPTVRLYTESPFLNPTALTAILPAIYTSCTMGIIKFHQVRAVPQDDQERSGLDADARKLAEMGYAQEMKRNFSVLSLLGVAFSLANSWFGISASLITGINSGGTVLTMYGIPWIAFISTCVGVTLSELASAMPNSGGQYFWASELAPPRYASFASYLTGWLAWAGAIFTCASVALSLGSAGVGMWRLTHPDFELKPWQTVVAYEVINFFAFLFNCVGKVLPKVATTTLYISLISFTVILITVPAVAPTHASAQFVFANFVNSTGWPSDGLAFLVGLINPNWVFACLDSATHLAEEVTRPERSIPIAILCTVLIGFTTSWFYCISMFFSLRDLEEILNTPTQVPILALFYQALQNKAGAVVLESLILATGIGCQIACHTWQSRLCWSFARDRGLPAAGFLAQVHPTLDVPLNAHSVSCFIVGLLGLLYLGSSTAFNSMVTACIVLLYSSYVVPIVCLLWRGRESIAHGPFWLGRVGLACNIVVLMWTLFCLVIYSFPSVYPVTPGDMNYISAVYGVVAVVIAADWFLRGRRSFRGQTARHREVEEQIRR</sequence>